<dbReference type="PANTHER" id="PTHR30055">
    <property type="entry name" value="HTH-TYPE TRANSCRIPTIONAL REGULATOR RUTR"/>
    <property type="match status" value="1"/>
</dbReference>
<feature type="domain" description="HTH tetR-type" evidence="4">
    <location>
        <begin position="34"/>
        <end position="94"/>
    </location>
</feature>
<feature type="DNA-binding region" description="H-T-H motif" evidence="2">
    <location>
        <begin position="57"/>
        <end position="76"/>
    </location>
</feature>
<proteinExistence type="predicted"/>
<dbReference type="InterPro" id="IPR009057">
    <property type="entry name" value="Homeodomain-like_sf"/>
</dbReference>
<evidence type="ECO:0000259" key="4">
    <source>
        <dbReference type="PROSITE" id="PS50977"/>
    </source>
</evidence>
<dbReference type="EMBL" id="JAANNT010000007">
    <property type="protein sequence ID" value="NUV28919.1"/>
    <property type="molecule type" value="Genomic_DNA"/>
</dbReference>
<gene>
    <name evidence="5" type="ORF">G6W59_11360</name>
</gene>
<protein>
    <submittedName>
        <fullName evidence="5">TetR/AcrR family transcriptional regulator</fullName>
    </submittedName>
</protein>
<comment type="caution">
    <text evidence="5">The sequence shown here is derived from an EMBL/GenBank/DDBJ whole genome shotgun (WGS) entry which is preliminary data.</text>
</comment>
<feature type="compositionally biased region" description="Pro residues" evidence="3">
    <location>
        <begin position="1"/>
        <end position="21"/>
    </location>
</feature>
<dbReference type="PRINTS" id="PR00455">
    <property type="entry name" value="HTHTETR"/>
</dbReference>
<dbReference type="Pfam" id="PF17920">
    <property type="entry name" value="TetR_C_16"/>
    <property type="match status" value="1"/>
</dbReference>
<reference evidence="5 6" key="1">
    <citation type="submission" date="2020-03" db="EMBL/GenBank/DDBJ databases">
        <title>Complete genome sequence of sixteen Streptomyces strains facilitates identification of candidate genes involved in plant growth-promotion in grain legumes and cereals.</title>
        <authorList>
            <person name="Gopalakrishnan S."/>
            <person name="Thakur V."/>
            <person name="Saxena R."/>
            <person name="Vadlamudi S."/>
            <person name="Purohit S."/>
            <person name="Kumar V."/>
            <person name="Rathore A."/>
            <person name="Chitikineni A."/>
            <person name="Varshney R.K."/>
        </authorList>
    </citation>
    <scope>NUCLEOTIDE SEQUENCE [LARGE SCALE GENOMIC DNA]</scope>
    <source>
        <strain evidence="5 6">KAI-180</strain>
    </source>
</reference>
<dbReference type="GO" id="GO:0000976">
    <property type="term" value="F:transcription cis-regulatory region binding"/>
    <property type="evidence" value="ECO:0007669"/>
    <property type="project" value="TreeGrafter"/>
</dbReference>
<feature type="region of interest" description="Disordered" evidence="3">
    <location>
        <begin position="1"/>
        <end position="36"/>
    </location>
</feature>
<keyword evidence="6" id="KW-1185">Reference proteome</keyword>
<evidence type="ECO:0000313" key="6">
    <source>
        <dbReference type="Proteomes" id="UP000540128"/>
    </source>
</evidence>
<evidence type="ECO:0000256" key="1">
    <source>
        <dbReference type="ARBA" id="ARBA00023125"/>
    </source>
</evidence>
<evidence type="ECO:0000313" key="5">
    <source>
        <dbReference type="EMBL" id="NUV28919.1"/>
    </source>
</evidence>
<keyword evidence="1 2" id="KW-0238">DNA-binding</keyword>
<name>A0A7Y6F224_9ACTN</name>
<organism evidence="5 6">
    <name type="scientific">Streptomyces odorifer</name>
    <dbReference type="NCBI Taxonomy" id="53450"/>
    <lineage>
        <taxon>Bacteria</taxon>
        <taxon>Bacillati</taxon>
        <taxon>Actinomycetota</taxon>
        <taxon>Actinomycetes</taxon>
        <taxon>Kitasatosporales</taxon>
        <taxon>Streptomycetaceae</taxon>
        <taxon>Streptomyces</taxon>
        <taxon>Streptomyces albidoflavus group</taxon>
    </lineage>
</organism>
<dbReference type="InterPro" id="IPR036271">
    <property type="entry name" value="Tet_transcr_reg_TetR-rel_C_sf"/>
</dbReference>
<dbReference type="PROSITE" id="PS50977">
    <property type="entry name" value="HTH_TETR_2"/>
    <property type="match status" value="1"/>
</dbReference>
<dbReference type="RefSeq" id="WP_030699593.1">
    <property type="nucleotide sequence ID" value="NZ_JAANNT010000007.1"/>
</dbReference>
<accession>A0A7Y6F224</accession>
<dbReference type="InterPro" id="IPR001647">
    <property type="entry name" value="HTH_TetR"/>
</dbReference>
<dbReference type="Pfam" id="PF00440">
    <property type="entry name" value="TetR_N"/>
    <property type="match status" value="1"/>
</dbReference>
<dbReference type="SUPFAM" id="SSF46689">
    <property type="entry name" value="Homeodomain-like"/>
    <property type="match status" value="1"/>
</dbReference>
<evidence type="ECO:0000256" key="3">
    <source>
        <dbReference type="SAM" id="MobiDB-lite"/>
    </source>
</evidence>
<dbReference type="Proteomes" id="UP000540128">
    <property type="component" value="Unassembled WGS sequence"/>
</dbReference>
<dbReference type="PANTHER" id="PTHR30055:SF235">
    <property type="entry name" value="TRANSCRIPTIONAL REGULATORY PROTEIN"/>
    <property type="match status" value="1"/>
</dbReference>
<dbReference type="Gene3D" id="1.10.10.60">
    <property type="entry name" value="Homeodomain-like"/>
    <property type="match status" value="1"/>
</dbReference>
<sequence>MTLPRSTPPEPQPQLPETPHPPQRHPGGRRPGENRTREQILDAARECFAERGYDATSVRRIAETAGVDQALVHHFYGTKEKLFLNALEIPLRMPEALAEAAAGDRVGLGSRIVLAHLQVWEDASARPAMMTTLRSAATHRSAAAVLRDYATGTIREALGKVITGEDAELRIALIATTLIGLSLTRHLVRLDPVPEVSPEELAARLGPVIDLHLDPVTPAA</sequence>
<dbReference type="Gene3D" id="1.10.357.10">
    <property type="entry name" value="Tetracycline Repressor, domain 2"/>
    <property type="match status" value="1"/>
</dbReference>
<evidence type="ECO:0000256" key="2">
    <source>
        <dbReference type="PROSITE-ProRule" id="PRU00335"/>
    </source>
</evidence>
<dbReference type="InterPro" id="IPR041678">
    <property type="entry name" value="TetR_C_16"/>
</dbReference>
<dbReference type="InterPro" id="IPR050109">
    <property type="entry name" value="HTH-type_TetR-like_transc_reg"/>
</dbReference>
<dbReference type="AlphaFoldDB" id="A0A7Y6F224"/>
<dbReference type="SUPFAM" id="SSF48498">
    <property type="entry name" value="Tetracyclin repressor-like, C-terminal domain"/>
    <property type="match status" value="1"/>
</dbReference>
<dbReference type="GO" id="GO:0003700">
    <property type="term" value="F:DNA-binding transcription factor activity"/>
    <property type="evidence" value="ECO:0007669"/>
    <property type="project" value="TreeGrafter"/>
</dbReference>